<reference evidence="2 3" key="1">
    <citation type="submission" date="2018-02" db="EMBL/GenBank/DDBJ databases">
        <title>Insights into the biology of acidophilic members of the Acidiferrobacteraceae family derived from comparative genomic analyses.</title>
        <authorList>
            <person name="Issotta F."/>
            <person name="Thyssen C."/>
            <person name="Mena C."/>
            <person name="Moya A."/>
            <person name="Bellenberg S."/>
            <person name="Sproer C."/>
            <person name="Covarrubias P.C."/>
            <person name="Sand W."/>
            <person name="Quatrini R."/>
            <person name="Vera M."/>
        </authorList>
    </citation>
    <scope>NUCLEOTIDE SEQUENCE [LARGE SCALE GENOMIC DNA]</scope>
    <source>
        <strain evidence="3">m-1</strain>
    </source>
</reference>
<dbReference type="AlphaFoldDB" id="A0A368HLR8"/>
<dbReference type="EMBL" id="PSYR01000001">
    <property type="protein sequence ID" value="RCN59419.1"/>
    <property type="molecule type" value="Genomic_DNA"/>
</dbReference>
<name>A0A368HLR8_9GAMM</name>
<dbReference type="GO" id="GO:0004222">
    <property type="term" value="F:metalloendopeptidase activity"/>
    <property type="evidence" value="ECO:0007669"/>
    <property type="project" value="InterPro"/>
</dbReference>
<dbReference type="SUPFAM" id="SSF140990">
    <property type="entry name" value="FtsH protease domain-like"/>
    <property type="match status" value="1"/>
</dbReference>
<evidence type="ECO:0000313" key="2">
    <source>
        <dbReference type="EMBL" id="RCN59419.1"/>
    </source>
</evidence>
<accession>A0A368HLR8</accession>
<dbReference type="GO" id="GO:0004176">
    <property type="term" value="F:ATP-dependent peptidase activity"/>
    <property type="evidence" value="ECO:0007669"/>
    <property type="project" value="InterPro"/>
</dbReference>
<organism evidence="2 3">
    <name type="scientific">Acidiferrobacter thiooxydans</name>
    <dbReference type="NCBI Taxonomy" id="163359"/>
    <lineage>
        <taxon>Bacteria</taxon>
        <taxon>Pseudomonadati</taxon>
        <taxon>Pseudomonadota</taxon>
        <taxon>Gammaproteobacteria</taxon>
        <taxon>Acidiferrobacterales</taxon>
        <taxon>Acidiferrobacteraceae</taxon>
        <taxon>Acidiferrobacter</taxon>
    </lineage>
</organism>
<protein>
    <submittedName>
        <fullName evidence="2">Uncharacterized protein</fullName>
    </submittedName>
</protein>
<dbReference type="GO" id="GO:0006508">
    <property type="term" value="P:proteolysis"/>
    <property type="evidence" value="ECO:0007669"/>
    <property type="project" value="InterPro"/>
</dbReference>
<comment type="caution">
    <text evidence="2">The sequence shown here is derived from an EMBL/GenBank/DDBJ whole genome shotgun (WGS) entry which is preliminary data.</text>
</comment>
<sequence>MAPGGRAAERDRPKPCGARKRSDFGGSGRGVCSLSAKIPLALLLRYHGRALRTLQLPVAEKLLATKDKRKDEITVLLDKRAAVAIVPGNTSTDASNDLERVILNVQARLPATWSQDSA</sequence>
<keyword evidence="3" id="KW-1185">Reference proteome</keyword>
<dbReference type="GO" id="GO:0005524">
    <property type="term" value="F:ATP binding"/>
    <property type="evidence" value="ECO:0007669"/>
    <property type="project" value="InterPro"/>
</dbReference>
<feature type="region of interest" description="Disordered" evidence="1">
    <location>
        <begin position="1"/>
        <end position="29"/>
    </location>
</feature>
<gene>
    <name evidence="2" type="ORF">C4900_06940</name>
</gene>
<evidence type="ECO:0000313" key="3">
    <source>
        <dbReference type="Proteomes" id="UP000253250"/>
    </source>
</evidence>
<evidence type="ECO:0000256" key="1">
    <source>
        <dbReference type="SAM" id="MobiDB-lite"/>
    </source>
</evidence>
<dbReference type="Proteomes" id="UP000253250">
    <property type="component" value="Unassembled WGS sequence"/>
</dbReference>
<dbReference type="InterPro" id="IPR037219">
    <property type="entry name" value="Peptidase_M41-like"/>
</dbReference>
<proteinExistence type="predicted"/>